<feature type="transmembrane region" description="Helical" evidence="1">
    <location>
        <begin position="20"/>
        <end position="43"/>
    </location>
</feature>
<accession>A0A6D2J1Z7</accession>
<comment type="caution">
    <text evidence="2">The sequence shown here is derived from an EMBL/GenBank/DDBJ whole genome shotgun (WGS) entry which is preliminary data.</text>
</comment>
<feature type="transmembrane region" description="Helical" evidence="1">
    <location>
        <begin position="50"/>
        <end position="67"/>
    </location>
</feature>
<gene>
    <name evidence="2" type="ORF">MERR_LOCUS22132</name>
</gene>
<evidence type="ECO:0000313" key="2">
    <source>
        <dbReference type="EMBL" id="CAA7034897.1"/>
    </source>
</evidence>
<keyword evidence="1" id="KW-0472">Membrane</keyword>
<protein>
    <submittedName>
        <fullName evidence="2">Uncharacterized protein</fullName>
    </submittedName>
</protein>
<proteinExistence type="predicted"/>
<keyword evidence="1" id="KW-1133">Transmembrane helix</keyword>
<dbReference type="Proteomes" id="UP000467841">
    <property type="component" value="Unassembled WGS sequence"/>
</dbReference>
<keyword evidence="1" id="KW-0812">Transmembrane</keyword>
<feature type="transmembrane region" description="Helical" evidence="1">
    <location>
        <begin position="73"/>
        <end position="96"/>
    </location>
</feature>
<feature type="transmembrane region" description="Helical" evidence="1">
    <location>
        <begin position="108"/>
        <end position="131"/>
    </location>
</feature>
<dbReference type="OrthoDB" id="850439at2759"/>
<organism evidence="2 3">
    <name type="scientific">Microthlaspi erraticum</name>
    <dbReference type="NCBI Taxonomy" id="1685480"/>
    <lineage>
        <taxon>Eukaryota</taxon>
        <taxon>Viridiplantae</taxon>
        <taxon>Streptophyta</taxon>
        <taxon>Embryophyta</taxon>
        <taxon>Tracheophyta</taxon>
        <taxon>Spermatophyta</taxon>
        <taxon>Magnoliopsida</taxon>
        <taxon>eudicotyledons</taxon>
        <taxon>Gunneridae</taxon>
        <taxon>Pentapetalae</taxon>
        <taxon>rosids</taxon>
        <taxon>malvids</taxon>
        <taxon>Brassicales</taxon>
        <taxon>Brassicaceae</taxon>
        <taxon>Coluteocarpeae</taxon>
        <taxon>Microthlaspi</taxon>
    </lineage>
</organism>
<sequence>MTWSVLFTAPAEQSTKRLSLLLLVIMYAFLQGASVGRIVEFLFGFDGSIFFHNTVGIGIGIGLAKIYKENSLTTLMVSGFLNAAAAGILNYMAFFIAYHHKAQRGLKLLVVTTLWSYVLLGAGSMFILALWA</sequence>
<evidence type="ECO:0000313" key="3">
    <source>
        <dbReference type="Proteomes" id="UP000467841"/>
    </source>
</evidence>
<dbReference type="EMBL" id="CACVBM020001151">
    <property type="protein sequence ID" value="CAA7034897.1"/>
    <property type="molecule type" value="Genomic_DNA"/>
</dbReference>
<dbReference type="AlphaFoldDB" id="A0A6D2J1Z7"/>
<name>A0A6D2J1Z7_9BRAS</name>
<reference evidence="2" key="1">
    <citation type="submission" date="2020-01" db="EMBL/GenBank/DDBJ databases">
        <authorList>
            <person name="Mishra B."/>
        </authorList>
    </citation>
    <scope>NUCLEOTIDE SEQUENCE [LARGE SCALE GENOMIC DNA]</scope>
</reference>
<evidence type="ECO:0000256" key="1">
    <source>
        <dbReference type="SAM" id="Phobius"/>
    </source>
</evidence>
<keyword evidence="3" id="KW-1185">Reference proteome</keyword>